<reference evidence="3" key="1">
    <citation type="submission" date="2021-02" db="EMBL/GenBank/DDBJ databases">
        <authorList>
            <person name="Nowell W R."/>
        </authorList>
    </citation>
    <scope>NUCLEOTIDE SEQUENCE</scope>
    <source>
        <strain evidence="3">Ploen Becks lab</strain>
    </source>
</reference>
<dbReference type="SUPFAM" id="SSF51695">
    <property type="entry name" value="PLC-like phosphodiesterases"/>
    <property type="match status" value="1"/>
</dbReference>
<dbReference type="GO" id="GO:0008081">
    <property type="term" value="F:phosphoric diester hydrolase activity"/>
    <property type="evidence" value="ECO:0007669"/>
    <property type="project" value="InterPro"/>
</dbReference>
<dbReference type="PANTHER" id="PTHR13593:SF113">
    <property type="entry name" value="SI:DKEY-266F7.9"/>
    <property type="match status" value="1"/>
</dbReference>
<dbReference type="InterPro" id="IPR000909">
    <property type="entry name" value="PLipase_C_PInositol-sp_X_dom"/>
</dbReference>
<dbReference type="InterPro" id="IPR017946">
    <property type="entry name" value="PLC-like_Pdiesterase_TIM-brl"/>
</dbReference>
<dbReference type="OrthoDB" id="1046782at2759"/>
<dbReference type="PANTHER" id="PTHR13593">
    <property type="match status" value="1"/>
</dbReference>
<keyword evidence="1" id="KW-0732">Signal</keyword>
<keyword evidence="4" id="KW-1185">Reference proteome</keyword>
<dbReference type="PROSITE" id="PS50007">
    <property type="entry name" value="PIPLC_X_DOMAIN"/>
    <property type="match status" value="1"/>
</dbReference>
<sequence length="331" mass="38141">MKIIRFLLIKIALILSHSNDAYYNDDDDLKSNTNWMSMLPDNLSILNISIPGTHNSASRTSGNYFVKCQSLTIEQQLNAGIRFLDLRLRHIENVFALHHDIIFLKLFFGDVLNLIENFLIKNPTETILIRAKEEYKPHKNNRSFNQTFESYFKRYQKVFWKGSTRNPTIGDLRGKILLIKNFASETLGLEYNQFEIQDDYYLNHNWKLYNKWLKVKAHLLIANSSYKSTHNGFINYLSGSGWSFPFFVASGHVLPLTRSSRLATGLTIPGWRNIYPEFPRVNCFIGICTIAFEGTNLLAKNLVQNLSFVGIVVADFPGQGLIQSIIDRNFI</sequence>
<feature type="domain" description="Phosphatidylinositol-specific phospholipase C X" evidence="2">
    <location>
        <begin position="41"/>
        <end position="181"/>
    </location>
</feature>
<dbReference type="AlphaFoldDB" id="A0A813MFC6"/>
<evidence type="ECO:0000313" key="4">
    <source>
        <dbReference type="Proteomes" id="UP000663879"/>
    </source>
</evidence>
<accession>A0A813MFC6</accession>
<gene>
    <name evidence="3" type="ORF">OXX778_LOCUS2154</name>
</gene>
<evidence type="ECO:0000259" key="2">
    <source>
        <dbReference type="SMART" id="SM00148"/>
    </source>
</evidence>
<dbReference type="Pfam" id="PF00388">
    <property type="entry name" value="PI-PLC-X"/>
    <property type="match status" value="1"/>
</dbReference>
<feature type="signal peptide" evidence="1">
    <location>
        <begin position="1"/>
        <end position="21"/>
    </location>
</feature>
<dbReference type="InterPro" id="IPR051057">
    <property type="entry name" value="PI-PLC_domain"/>
</dbReference>
<protein>
    <recommendedName>
        <fullName evidence="2">Phosphatidylinositol-specific phospholipase C X domain-containing protein</fullName>
    </recommendedName>
</protein>
<evidence type="ECO:0000313" key="3">
    <source>
        <dbReference type="EMBL" id="CAF0720979.1"/>
    </source>
</evidence>
<proteinExistence type="predicted"/>
<feature type="chain" id="PRO_5032732883" description="Phosphatidylinositol-specific phospholipase C X domain-containing protein" evidence="1">
    <location>
        <begin position="22"/>
        <end position="331"/>
    </location>
</feature>
<evidence type="ECO:0000256" key="1">
    <source>
        <dbReference type="SAM" id="SignalP"/>
    </source>
</evidence>
<dbReference type="Proteomes" id="UP000663879">
    <property type="component" value="Unassembled WGS sequence"/>
</dbReference>
<dbReference type="Gene3D" id="3.20.20.190">
    <property type="entry name" value="Phosphatidylinositol (PI) phosphodiesterase"/>
    <property type="match status" value="1"/>
</dbReference>
<organism evidence="3 4">
    <name type="scientific">Brachionus calyciflorus</name>
    <dbReference type="NCBI Taxonomy" id="104777"/>
    <lineage>
        <taxon>Eukaryota</taxon>
        <taxon>Metazoa</taxon>
        <taxon>Spiralia</taxon>
        <taxon>Gnathifera</taxon>
        <taxon>Rotifera</taxon>
        <taxon>Eurotatoria</taxon>
        <taxon>Monogononta</taxon>
        <taxon>Pseudotrocha</taxon>
        <taxon>Ploima</taxon>
        <taxon>Brachionidae</taxon>
        <taxon>Brachionus</taxon>
    </lineage>
</organism>
<dbReference type="SMART" id="SM00148">
    <property type="entry name" value="PLCXc"/>
    <property type="match status" value="1"/>
</dbReference>
<comment type="caution">
    <text evidence="3">The sequence shown here is derived from an EMBL/GenBank/DDBJ whole genome shotgun (WGS) entry which is preliminary data.</text>
</comment>
<dbReference type="CDD" id="cd08586">
    <property type="entry name" value="PI-PLCc_BcPLC_like"/>
    <property type="match status" value="1"/>
</dbReference>
<dbReference type="GO" id="GO:0006629">
    <property type="term" value="P:lipid metabolic process"/>
    <property type="evidence" value="ECO:0007669"/>
    <property type="project" value="InterPro"/>
</dbReference>
<name>A0A813MFC6_9BILA</name>
<dbReference type="EMBL" id="CAJNOC010000160">
    <property type="protein sequence ID" value="CAF0720979.1"/>
    <property type="molecule type" value="Genomic_DNA"/>
</dbReference>